<dbReference type="Gene3D" id="3.40.50.2300">
    <property type="match status" value="1"/>
</dbReference>
<dbReference type="InterPro" id="IPR043128">
    <property type="entry name" value="Rev_trsase/Diguanyl_cyclase"/>
</dbReference>
<dbReference type="InterPro" id="IPR000160">
    <property type="entry name" value="GGDEF_dom"/>
</dbReference>
<dbReference type="SMART" id="SM00448">
    <property type="entry name" value="REC"/>
    <property type="match status" value="1"/>
</dbReference>
<dbReference type="AlphaFoldDB" id="A0A8A0RGX0"/>
<evidence type="ECO:0000259" key="5">
    <source>
        <dbReference type="PROSITE" id="PS50112"/>
    </source>
</evidence>
<dbReference type="KEGG" id="kme:H0A61_00037"/>
<dbReference type="CDD" id="cd17534">
    <property type="entry name" value="REC_DC-like"/>
    <property type="match status" value="1"/>
</dbReference>
<evidence type="ECO:0000256" key="3">
    <source>
        <dbReference type="PROSITE-ProRule" id="PRU00169"/>
    </source>
</evidence>
<dbReference type="InterPro" id="IPR000014">
    <property type="entry name" value="PAS"/>
</dbReference>
<evidence type="ECO:0000313" key="9">
    <source>
        <dbReference type="Proteomes" id="UP000662904"/>
    </source>
</evidence>
<evidence type="ECO:0000259" key="4">
    <source>
        <dbReference type="PROSITE" id="PS50110"/>
    </source>
</evidence>
<dbReference type="NCBIfam" id="TIGR00229">
    <property type="entry name" value="sensory_box"/>
    <property type="match status" value="2"/>
</dbReference>
<dbReference type="SMART" id="SM00091">
    <property type="entry name" value="PAS"/>
    <property type="match status" value="3"/>
</dbReference>
<dbReference type="PROSITE" id="PS50110">
    <property type="entry name" value="RESPONSE_REGULATORY"/>
    <property type="match status" value="1"/>
</dbReference>
<dbReference type="Pfam" id="PF00989">
    <property type="entry name" value="PAS"/>
    <property type="match status" value="1"/>
</dbReference>
<dbReference type="FunFam" id="3.30.70.270:FF:000001">
    <property type="entry name" value="Diguanylate cyclase domain protein"/>
    <property type="match status" value="1"/>
</dbReference>
<keyword evidence="8" id="KW-0548">Nucleotidyltransferase</keyword>
<dbReference type="InterPro" id="IPR029787">
    <property type="entry name" value="Nucleotide_cyclase"/>
</dbReference>
<feature type="domain" description="PAC" evidence="6">
    <location>
        <begin position="209"/>
        <end position="259"/>
    </location>
</feature>
<dbReference type="SMART" id="SM00267">
    <property type="entry name" value="GGDEF"/>
    <property type="match status" value="1"/>
</dbReference>
<gene>
    <name evidence="8" type="primary">dgcM</name>
    <name evidence="8" type="ORF">H0A61_00037</name>
</gene>
<dbReference type="PROSITE" id="PS50112">
    <property type="entry name" value="PAS"/>
    <property type="match status" value="1"/>
</dbReference>
<evidence type="ECO:0000259" key="7">
    <source>
        <dbReference type="PROSITE" id="PS50887"/>
    </source>
</evidence>
<feature type="domain" description="Response regulatory" evidence="4">
    <location>
        <begin position="11"/>
        <end position="126"/>
    </location>
</feature>
<dbReference type="SMART" id="SM00086">
    <property type="entry name" value="PAC"/>
    <property type="match status" value="2"/>
</dbReference>
<accession>A0A8A0RGX0</accession>
<evidence type="ECO:0000256" key="2">
    <source>
        <dbReference type="ARBA" id="ARBA00024867"/>
    </source>
</evidence>
<evidence type="ECO:0000256" key="1">
    <source>
        <dbReference type="ARBA" id="ARBA00018672"/>
    </source>
</evidence>
<dbReference type="InterPro" id="IPR001789">
    <property type="entry name" value="Sig_transdc_resp-reg_receiver"/>
</dbReference>
<dbReference type="Pfam" id="PF13426">
    <property type="entry name" value="PAS_9"/>
    <property type="match status" value="1"/>
</dbReference>
<dbReference type="InterPro" id="IPR052155">
    <property type="entry name" value="Biofilm_reg_signaling"/>
</dbReference>
<sequence>MHGENMQKSKKILLVEDSRLTAMVIAELLNKNGYETETAVTGEEALQKISGGFPPDLVLMDIELAGEMDGIDAARRILKSRDIPVVFLTANTSGEIIDKIKEVKAYGFVLKGTDKAALLSTVEMALKLHEANIHAGMFERLFENSLNELYIFHPKSLKFVAVNRAARKNLGYTIEELNTMTPLDIKPEFDIESFRRLLNPLASGEQERVMFETVHRRKDGSLYPVEINLQFFDYEGEKLCLALVVDLTERRAMEEELKEKEATLSAIMGSARDAIIMLDGRGNLIFWNPAAEQLFGYSREEALGKELHRLLVPDEHVYELYSQAFKHFQLTGEGNAVGKTMEVKARHKDGRELDVELSLSALRFRNEWHAVGIVRDISERKRLEEESRRKEEQFRLMLEGIPSPAWLVSRERRILTQNKAAALLFGTKVGDYCWEGIHGGEYLLDEYREAFEKNGSPLPGTKCYFCHGDEALVRNEPVNSEVGLADKIWDTWWIPLGEDIYLHYAADVTKYKKIEEELRRLSITDVLTNAYNRRYFIQKLEEEIERSKRANRKFSLIMLDIDRFKSINDRFGHNAGDLVLRNTAKLIKNRTRKIDTLARWGGEEFVILLPDTTVKNAARLAEELRESLSRMDIPYVGHVTASFGVAGYCPGDTVDTLVQRADNHMYEAKAAGRNCVRYNEEECSKRENSSR</sequence>
<dbReference type="EMBL" id="CP059066">
    <property type="protein sequence ID" value="QSQ07721.1"/>
    <property type="molecule type" value="Genomic_DNA"/>
</dbReference>
<dbReference type="CDD" id="cd01949">
    <property type="entry name" value="GGDEF"/>
    <property type="match status" value="1"/>
</dbReference>
<dbReference type="SUPFAM" id="SSF52172">
    <property type="entry name" value="CheY-like"/>
    <property type="match status" value="1"/>
</dbReference>
<evidence type="ECO:0000313" key="8">
    <source>
        <dbReference type="EMBL" id="QSQ07721.1"/>
    </source>
</evidence>
<protein>
    <recommendedName>
        <fullName evidence="1">Stage 0 sporulation protein A homolog</fullName>
    </recommendedName>
</protein>
<dbReference type="Pfam" id="PF00990">
    <property type="entry name" value="GGDEF"/>
    <property type="match status" value="1"/>
</dbReference>
<dbReference type="Proteomes" id="UP000662904">
    <property type="component" value="Chromosome"/>
</dbReference>
<dbReference type="SUPFAM" id="SSF55785">
    <property type="entry name" value="PYP-like sensor domain (PAS domain)"/>
    <property type="match status" value="3"/>
</dbReference>
<organism evidence="8 9">
    <name type="scientific">Koleobacter methoxysyntrophicus</name>
    <dbReference type="NCBI Taxonomy" id="2751313"/>
    <lineage>
        <taxon>Bacteria</taxon>
        <taxon>Bacillati</taxon>
        <taxon>Bacillota</taxon>
        <taxon>Clostridia</taxon>
        <taxon>Koleobacterales</taxon>
        <taxon>Koleobacteraceae</taxon>
        <taxon>Koleobacter</taxon>
    </lineage>
</organism>
<reference evidence="8" key="1">
    <citation type="submission" date="2020-07" db="EMBL/GenBank/DDBJ databases">
        <title>Koleobacter methoxysyntrophicus gen. nov., sp. nov., a novel anaerobic bacterium isolated from deep subsurface oil field and proposal of Koleobacterales ord. nov. in the phylum Firmicutes.</title>
        <authorList>
            <person name="Sakamoto S."/>
            <person name="Tamaki H."/>
        </authorList>
    </citation>
    <scope>NUCLEOTIDE SEQUENCE</scope>
    <source>
        <strain evidence="8">NRmbB1</strain>
    </source>
</reference>
<dbReference type="Pfam" id="PF13188">
    <property type="entry name" value="PAS_8"/>
    <property type="match status" value="1"/>
</dbReference>
<dbReference type="PROSITE" id="PS50113">
    <property type="entry name" value="PAC"/>
    <property type="match status" value="2"/>
</dbReference>
<proteinExistence type="predicted"/>
<evidence type="ECO:0000259" key="6">
    <source>
        <dbReference type="PROSITE" id="PS50113"/>
    </source>
</evidence>
<dbReference type="Pfam" id="PF00072">
    <property type="entry name" value="Response_reg"/>
    <property type="match status" value="1"/>
</dbReference>
<dbReference type="InterPro" id="IPR011006">
    <property type="entry name" value="CheY-like_superfamily"/>
</dbReference>
<dbReference type="SUPFAM" id="SSF55073">
    <property type="entry name" value="Nucleotide cyclase"/>
    <property type="match status" value="1"/>
</dbReference>
<dbReference type="Gene3D" id="3.30.450.20">
    <property type="entry name" value="PAS domain"/>
    <property type="match status" value="3"/>
</dbReference>
<dbReference type="PANTHER" id="PTHR44757">
    <property type="entry name" value="DIGUANYLATE CYCLASE DGCP"/>
    <property type="match status" value="1"/>
</dbReference>
<dbReference type="GO" id="GO:0016779">
    <property type="term" value="F:nucleotidyltransferase activity"/>
    <property type="evidence" value="ECO:0007669"/>
    <property type="project" value="UniProtKB-KW"/>
</dbReference>
<keyword evidence="9" id="KW-1185">Reference proteome</keyword>
<dbReference type="PANTHER" id="PTHR44757:SF2">
    <property type="entry name" value="BIOFILM ARCHITECTURE MAINTENANCE PROTEIN MBAA"/>
    <property type="match status" value="1"/>
</dbReference>
<feature type="modified residue" description="4-aspartylphosphate" evidence="3">
    <location>
        <position position="61"/>
    </location>
</feature>
<dbReference type="CDD" id="cd00130">
    <property type="entry name" value="PAS"/>
    <property type="match status" value="2"/>
</dbReference>
<feature type="domain" description="PAC" evidence="6">
    <location>
        <begin position="339"/>
        <end position="389"/>
    </location>
</feature>
<dbReference type="NCBIfam" id="TIGR00254">
    <property type="entry name" value="GGDEF"/>
    <property type="match status" value="1"/>
</dbReference>
<keyword evidence="8" id="KW-0808">Transferase</keyword>
<dbReference type="PROSITE" id="PS50887">
    <property type="entry name" value="GGDEF"/>
    <property type="match status" value="1"/>
</dbReference>
<dbReference type="Gene3D" id="3.30.70.270">
    <property type="match status" value="1"/>
</dbReference>
<dbReference type="InterPro" id="IPR013767">
    <property type="entry name" value="PAS_fold"/>
</dbReference>
<keyword evidence="3" id="KW-0597">Phosphoprotein</keyword>
<dbReference type="InterPro" id="IPR000700">
    <property type="entry name" value="PAS-assoc_C"/>
</dbReference>
<dbReference type="GO" id="GO:0006355">
    <property type="term" value="P:regulation of DNA-templated transcription"/>
    <property type="evidence" value="ECO:0007669"/>
    <property type="project" value="InterPro"/>
</dbReference>
<name>A0A8A0RGX0_9FIRM</name>
<feature type="domain" description="PAS" evidence="5">
    <location>
        <begin position="260"/>
        <end position="316"/>
    </location>
</feature>
<dbReference type="InterPro" id="IPR035965">
    <property type="entry name" value="PAS-like_dom_sf"/>
</dbReference>
<dbReference type="InterPro" id="IPR001610">
    <property type="entry name" value="PAC"/>
</dbReference>
<feature type="domain" description="GGDEF" evidence="7">
    <location>
        <begin position="552"/>
        <end position="681"/>
    </location>
</feature>
<comment type="function">
    <text evidence="2">May play the central regulatory role in sporulation. It may be an element of the effector pathway responsible for the activation of sporulation genes in response to nutritional stress. Spo0A may act in concert with spo0H (a sigma factor) to control the expression of some genes that are critical to the sporulation process.</text>
</comment>
<dbReference type="GO" id="GO:0000160">
    <property type="term" value="P:phosphorelay signal transduction system"/>
    <property type="evidence" value="ECO:0007669"/>
    <property type="project" value="InterPro"/>
</dbReference>